<protein>
    <submittedName>
        <fullName evidence="1">Uncharacterized protein</fullName>
    </submittedName>
</protein>
<dbReference type="AlphaFoldDB" id="A0A0C2N4B1"/>
<organism evidence="1 2">
    <name type="scientific">Thelohanellus kitauei</name>
    <name type="common">Myxosporean</name>
    <dbReference type="NCBI Taxonomy" id="669202"/>
    <lineage>
        <taxon>Eukaryota</taxon>
        <taxon>Metazoa</taxon>
        <taxon>Cnidaria</taxon>
        <taxon>Myxozoa</taxon>
        <taxon>Myxosporea</taxon>
        <taxon>Bivalvulida</taxon>
        <taxon>Platysporina</taxon>
        <taxon>Myxobolidae</taxon>
        <taxon>Thelohanellus</taxon>
    </lineage>
</organism>
<name>A0A0C2N4B1_THEKT</name>
<dbReference type="Proteomes" id="UP000031668">
    <property type="component" value="Unassembled WGS sequence"/>
</dbReference>
<gene>
    <name evidence="1" type="ORF">RF11_01077</name>
</gene>
<accession>A0A0C2N4B1</accession>
<comment type="caution">
    <text evidence="1">The sequence shown here is derived from an EMBL/GenBank/DDBJ whole genome shotgun (WGS) entry which is preliminary data.</text>
</comment>
<keyword evidence="2" id="KW-1185">Reference proteome</keyword>
<dbReference type="OrthoDB" id="6412411at2759"/>
<dbReference type="EMBL" id="JWZT01002718">
    <property type="protein sequence ID" value="KII68717.1"/>
    <property type="molecule type" value="Genomic_DNA"/>
</dbReference>
<sequence>MFTKIGDGKIVEIYDSPLVKRKYEKGRLFKNSGFLEILSKERMVENIFIGKVENGTESTSLQIIQRIIKPYKRIIRDGWKAYSKLDEYGYKREVFINEDNFVDMFLPYVHT</sequence>
<evidence type="ECO:0000313" key="1">
    <source>
        <dbReference type="EMBL" id="KII68717.1"/>
    </source>
</evidence>
<reference evidence="1 2" key="1">
    <citation type="journal article" date="2014" name="Genome Biol. Evol.">
        <title>The genome of the myxosporean Thelohanellus kitauei shows adaptations to nutrient acquisition within its fish host.</title>
        <authorList>
            <person name="Yang Y."/>
            <person name="Xiong J."/>
            <person name="Zhou Z."/>
            <person name="Huo F."/>
            <person name="Miao W."/>
            <person name="Ran C."/>
            <person name="Liu Y."/>
            <person name="Zhang J."/>
            <person name="Feng J."/>
            <person name="Wang M."/>
            <person name="Wang M."/>
            <person name="Wang L."/>
            <person name="Yao B."/>
        </authorList>
    </citation>
    <scope>NUCLEOTIDE SEQUENCE [LARGE SCALE GENOMIC DNA]</scope>
    <source>
        <strain evidence="1">Wuqing</strain>
    </source>
</reference>
<evidence type="ECO:0000313" key="2">
    <source>
        <dbReference type="Proteomes" id="UP000031668"/>
    </source>
</evidence>
<proteinExistence type="predicted"/>